<evidence type="ECO:0000313" key="4">
    <source>
        <dbReference type="Proteomes" id="UP001186944"/>
    </source>
</evidence>
<evidence type="ECO:0000256" key="1">
    <source>
        <dbReference type="SAM" id="MobiDB-lite"/>
    </source>
</evidence>
<name>A0AA89C426_PINIB</name>
<accession>A0AA89C426</accession>
<sequence>MMKSVGCRLNWLQTALLCVTVLLLLLISWRYHFSSGPRSSTIQRDNGNSNSNRFSLDRGSQSDNVQYARKDSILERRMPDRTMGAKSLENIPVVDSPVRAIISKCDPSKETMNSNTEPQVFMYNESSWIYDKNICSDVEGLIQDKLHFGKVTFHSLVGDMPIYIHDPASDGISKAVLRTHNFEPHVFKTLYPLLKLDPEVSLIDIGANIGVNSLQAAKYGRNAIALEATTESTQHICASATAGNVLNKLTIIHNAISNDHTPVKIIHATGGGFGGAFMDDNSDLHKLKVAWDGNVFNFNKATILRTATLDDILDLPHACAFRKSLIKMDVEGSEHKAFQGAVKFFEKVDVQGVLMEYRWHVTRPTKHVILDFFKKFNFDPYDFKSGTLRKLEAQTMKNHDVLWLPQYRSYLDGVKIW</sequence>
<dbReference type="AlphaFoldDB" id="A0AA89C426"/>
<protein>
    <recommendedName>
        <fullName evidence="2">Methyltransferase FkbM domain-containing protein</fullName>
    </recommendedName>
</protein>
<dbReference type="EMBL" id="VSWD01000009">
    <property type="protein sequence ID" value="KAK3093956.1"/>
    <property type="molecule type" value="Genomic_DNA"/>
</dbReference>
<evidence type="ECO:0000259" key="2">
    <source>
        <dbReference type="Pfam" id="PF05050"/>
    </source>
</evidence>
<comment type="caution">
    <text evidence="3">The sequence shown here is derived from an EMBL/GenBank/DDBJ whole genome shotgun (WGS) entry which is preliminary data.</text>
</comment>
<gene>
    <name evidence="3" type="ORF">FSP39_022231</name>
</gene>
<dbReference type="InterPro" id="IPR052514">
    <property type="entry name" value="SAM-dependent_MTase"/>
</dbReference>
<dbReference type="InterPro" id="IPR006342">
    <property type="entry name" value="FkbM_mtfrase"/>
</dbReference>
<dbReference type="Pfam" id="PF05050">
    <property type="entry name" value="Methyltransf_21"/>
    <property type="match status" value="1"/>
</dbReference>
<feature type="region of interest" description="Disordered" evidence="1">
    <location>
        <begin position="36"/>
        <end position="64"/>
    </location>
</feature>
<dbReference type="NCBIfam" id="TIGR01444">
    <property type="entry name" value="fkbM_fam"/>
    <property type="match status" value="1"/>
</dbReference>
<dbReference type="SUPFAM" id="SSF53335">
    <property type="entry name" value="S-adenosyl-L-methionine-dependent methyltransferases"/>
    <property type="match status" value="1"/>
</dbReference>
<keyword evidence="4" id="KW-1185">Reference proteome</keyword>
<reference evidence="3" key="1">
    <citation type="submission" date="2019-08" db="EMBL/GenBank/DDBJ databases">
        <title>The improved chromosome-level genome for the pearl oyster Pinctada fucata martensii using PacBio sequencing and Hi-C.</title>
        <authorList>
            <person name="Zheng Z."/>
        </authorList>
    </citation>
    <scope>NUCLEOTIDE SEQUENCE</scope>
    <source>
        <strain evidence="3">ZZ-2019</strain>
        <tissue evidence="3">Adductor muscle</tissue>
    </source>
</reference>
<dbReference type="PANTHER" id="PTHR34203:SF15">
    <property type="entry name" value="SLL1173 PROTEIN"/>
    <property type="match status" value="1"/>
</dbReference>
<proteinExistence type="predicted"/>
<evidence type="ECO:0000313" key="3">
    <source>
        <dbReference type="EMBL" id="KAK3093956.1"/>
    </source>
</evidence>
<feature type="domain" description="Methyltransferase FkbM" evidence="2">
    <location>
        <begin position="204"/>
        <end position="378"/>
    </location>
</feature>
<organism evidence="3 4">
    <name type="scientific">Pinctada imbricata</name>
    <name type="common">Atlantic pearl-oyster</name>
    <name type="synonym">Pinctada martensii</name>
    <dbReference type="NCBI Taxonomy" id="66713"/>
    <lineage>
        <taxon>Eukaryota</taxon>
        <taxon>Metazoa</taxon>
        <taxon>Spiralia</taxon>
        <taxon>Lophotrochozoa</taxon>
        <taxon>Mollusca</taxon>
        <taxon>Bivalvia</taxon>
        <taxon>Autobranchia</taxon>
        <taxon>Pteriomorphia</taxon>
        <taxon>Pterioida</taxon>
        <taxon>Pterioidea</taxon>
        <taxon>Pteriidae</taxon>
        <taxon>Pinctada</taxon>
    </lineage>
</organism>
<dbReference type="InterPro" id="IPR029063">
    <property type="entry name" value="SAM-dependent_MTases_sf"/>
</dbReference>
<dbReference type="Gene3D" id="3.40.50.150">
    <property type="entry name" value="Vaccinia Virus protein VP39"/>
    <property type="match status" value="1"/>
</dbReference>
<dbReference type="Proteomes" id="UP001186944">
    <property type="component" value="Unassembled WGS sequence"/>
</dbReference>
<dbReference type="PANTHER" id="PTHR34203">
    <property type="entry name" value="METHYLTRANSFERASE, FKBM FAMILY PROTEIN"/>
    <property type="match status" value="1"/>
</dbReference>